<dbReference type="RefSeq" id="WP_130110174.1">
    <property type="nucleotide sequence ID" value="NZ_CP035806.1"/>
</dbReference>
<organism evidence="3 4">
    <name type="scientific">Leucobacter triazinivorans</name>
    <dbReference type="NCBI Taxonomy" id="1784719"/>
    <lineage>
        <taxon>Bacteria</taxon>
        <taxon>Bacillati</taxon>
        <taxon>Actinomycetota</taxon>
        <taxon>Actinomycetes</taxon>
        <taxon>Micrococcales</taxon>
        <taxon>Microbacteriaceae</taxon>
        <taxon>Leucobacter</taxon>
    </lineage>
</organism>
<dbReference type="PRINTS" id="PR00081">
    <property type="entry name" value="GDHRDH"/>
</dbReference>
<dbReference type="EMBL" id="CP035806">
    <property type="protein sequence ID" value="QBE49043.1"/>
    <property type="molecule type" value="Genomic_DNA"/>
</dbReference>
<dbReference type="SUPFAM" id="SSF51735">
    <property type="entry name" value="NAD(P)-binding Rossmann-fold domains"/>
    <property type="match status" value="1"/>
</dbReference>
<evidence type="ECO:0000313" key="4">
    <source>
        <dbReference type="Proteomes" id="UP000289260"/>
    </source>
</evidence>
<protein>
    <submittedName>
        <fullName evidence="3">SDR family NAD(P)-dependent oxidoreductase</fullName>
    </submittedName>
</protein>
<dbReference type="InterPro" id="IPR036291">
    <property type="entry name" value="NAD(P)-bd_dom_sf"/>
</dbReference>
<dbReference type="GO" id="GO:0016491">
    <property type="term" value="F:oxidoreductase activity"/>
    <property type="evidence" value="ECO:0007669"/>
    <property type="project" value="UniProtKB-KW"/>
</dbReference>
<evidence type="ECO:0000256" key="1">
    <source>
        <dbReference type="ARBA" id="ARBA00006484"/>
    </source>
</evidence>
<dbReference type="AlphaFoldDB" id="A0A4P6KFS9"/>
<proteinExistence type="inferred from homology"/>
<dbReference type="OrthoDB" id="9806974at2"/>
<evidence type="ECO:0000256" key="2">
    <source>
        <dbReference type="ARBA" id="ARBA00023002"/>
    </source>
</evidence>
<dbReference type="Gene3D" id="3.40.50.720">
    <property type="entry name" value="NAD(P)-binding Rossmann-like Domain"/>
    <property type="match status" value="1"/>
</dbReference>
<dbReference type="Proteomes" id="UP000289260">
    <property type="component" value="Chromosome"/>
</dbReference>
<sequence length="235" mass="24806">MSKKTIVVVGGTSGIGLEVARDSVERGDRVVITGRDAERAAAIAAELGPDASGIALDISEPEGIAAQLAQIERVDGLVLAAIERDANTIRDYDIARARRLVTLKLVGYAETVHALLPRMTNDVETGVVLFGGRAKDLPYPGSTTVSSINGGVVGLTHTLALELAPIRVNALHPGIIGDSPFWAEKPEGVLDQYKDRTPGGELATMKDVVGATQFLLRNTGVSAVNLYVDRGWNVT</sequence>
<evidence type="ECO:0000313" key="3">
    <source>
        <dbReference type="EMBL" id="QBE49043.1"/>
    </source>
</evidence>
<dbReference type="Pfam" id="PF00106">
    <property type="entry name" value="adh_short"/>
    <property type="match status" value="1"/>
</dbReference>
<dbReference type="InterPro" id="IPR051122">
    <property type="entry name" value="SDR_DHRS6-like"/>
</dbReference>
<keyword evidence="2" id="KW-0560">Oxidoreductase</keyword>
<dbReference type="CDD" id="cd05233">
    <property type="entry name" value="SDR_c"/>
    <property type="match status" value="1"/>
</dbReference>
<dbReference type="InterPro" id="IPR002347">
    <property type="entry name" value="SDR_fam"/>
</dbReference>
<dbReference type="PANTHER" id="PTHR43477:SF1">
    <property type="entry name" value="DIHYDROANTICAPSIN 7-DEHYDROGENASE"/>
    <property type="match status" value="1"/>
</dbReference>
<accession>A0A4P6KFS9</accession>
<reference evidence="3 4" key="1">
    <citation type="submission" date="2019-02" db="EMBL/GenBank/DDBJ databases">
        <authorList>
            <person name="Sun L."/>
            <person name="Pan D."/>
            <person name="Wu X."/>
        </authorList>
    </citation>
    <scope>NUCLEOTIDE SEQUENCE [LARGE SCALE GENOMIC DNA]</scope>
    <source>
        <strain evidence="3 4">JW-1</strain>
    </source>
</reference>
<dbReference type="PANTHER" id="PTHR43477">
    <property type="entry name" value="DIHYDROANTICAPSIN 7-DEHYDROGENASE"/>
    <property type="match status" value="1"/>
</dbReference>
<gene>
    <name evidence="3" type="ORF">EVS81_09480</name>
</gene>
<dbReference type="KEGG" id="ltr:EVS81_09480"/>
<name>A0A4P6KFS9_9MICO</name>
<comment type="similarity">
    <text evidence="1">Belongs to the short-chain dehydrogenases/reductases (SDR) family.</text>
</comment>
<keyword evidence="4" id="KW-1185">Reference proteome</keyword>